<evidence type="ECO:0000313" key="1">
    <source>
        <dbReference type="EMBL" id="EAQ05527.1"/>
    </source>
</evidence>
<comment type="caution">
    <text evidence="1">The sequence shown here is derived from an EMBL/GenBank/DDBJ whole genome shotgun (WGS) entry which is preliminary data.</text>
</comment>
<gene>
    <name evidence="1" type="ORF">SKA53_03924</name>
</gene>
<keyword evidence="2" id="KW-1185">Reference proteome</keyword>
<dbReference type="STRING" id="314232.SKA53_03924"/>
<proteinExistence type="predicted"/>
<dbReference type="HOGENOM" id="CLU_1956915_0_0_5"/>
<evidence type="ECO:0000313" key="2">
    <source>
        <dbReference type="Proteomes" id="UP000004507"/>
    </source>
</evidence>
<dbReference type="EMBL" id="AAMS01000009">
    <property type="protein sequence ID" value="EAQ05527.1"/>
    <property type="molecule type" value="Genomic_DNA"/>
</dbReference>
<reference evidence="1 2" key="1">
    <citation type="submission" date="2006-01" db="EMBL/GenBank/DDBJ databases">
        <authorList>
            <person name="Hagstrom A."/>
            <person name="Ferriera S."/>
            <person name="Johnson J."/>
            <person name="Kravitz S."/>
            <person name="Halpern A."/>
            <person name="Remington K."/>
            <person name="Beeson K."/>
            <person name="Tran B."/>
            <person name="Rogers Y.-H."/>
            <person name="Friedman R."/>
            <person name="Venter J.C."/>
        </authorList>
    </citation>
    <scope>NUCLEOTIDE SEQUENCE [LARGE SCALE GENOMIC DNA]</scope>
    <source>
        <strain evidence="1 2">SKA53</strain>
    </source>
</reference>
<dbReference type="Proteomes" id="UP000004507">
    <property type="component" value="Unassembled WGS sequence"/>
</dbReference>
<sequence length="128" mass="14232">MMGLIAALTIKICPVPFAPRKVHVVFCADCFPSGPRHAGHGQHHNTVALRMLALAWQRMITTQGCVNLRCLLAVFYCAFDIGNTHPPLPKSAPVNGMIGQLHARITDLWQSDRRVETDQNQAMPHDHM</sequence>
<protein>
    <submittedName>
        <fullName evidence="1">Uncharacterized protein</fullName>
    </submittedName>
</protein>
<dbReference type="RefSeq" id="WP_007204741.1">
    <property type="nucleotide sequence ID" value="NZ_CH672414.1"/>
</dbReference>
<dbReference type="AlphaFoldDB" id="A3V8U6"/>
<organism evidence="1 2">
    <name type="scientific">Yoonia vestfoldensis SKA53</name>
    <dbReference type="NCBI Taxonomy" id="314232"/>
    <lineage>
        <taxon>Bacteria</taxon>
        <taxon>Pseudomonadati</taxon>
        <taxon>Pseudomonadota</taxon>
        <taxon>Alphaproteobacteria</taxon>
        <taxon>Rhodobacterales</taxon>
        <taxon>Paracoccaceae</taxon>
        <taxon>Yoonia</taxon>
    </lineage>
</organism>
<accession>A3V8U6</accession>
<name>A3V8U6_9RHOB</name>